<evidence type="ECO:0000256" key="1">
    <source>
        <dbReference type="ARBA" id="ARBA00022676"/>
    </source>
</evidence>
<dbReference type="InterPro" id="IPR002495">
    <property type="entry name" value="Glyco_trans_8"/>
</dbReference>
<gene>
    <name evidence="4" type="ORF">HNP77_001960</name>
</gene>
<name>A0A840SHE6_9SPIR</name>
<accession>A0A840SHE6</accession>
<sequence>MSKIKGLKVPVFLASDDNYAPFLAVTLKSIFEHASPENFYEIIILSTDLSKENEEKIIALKTDNSSIRFVSMKEQVEKIKSIFPIRDYYSIETYYRIFIADLFPQYDKVVYLDCDVVTLVDIADMYRVRLGNKLVAAAHEDVADILEIYRKYIRYALDCNPKKYFSAGILLMNTKLFRKEQFAKKFINLMSKYTFRITQDEDYLNVLCKGRIRKLDLGWNRGAFPLGSFDEKELKIIHYKLNWKPWKVDDASYQEHFWNYVEKTPYKEEILRKKSEYTDERKQKDASDFQRLLCWVAEDAEDPNNYRNAEVMKGFRKIRRNVLHVMGKVSYVGRFFMYVGRSIFRTA</sequence>
<comment type="caution">
    <text evidence="4">The sequence shown here is derived from an EMBL/GenBank/DDBJ whole genome shotgun (WGS) entry which is preliminary data.</text>
</comment>
<keyword evidence="5" id="KW-1185">Reference proteome</keyword>
<dbReference type="PANTHER" id="PTHR13778:SF47">
    <property type="entry name" value="LIPOPOLYSACCHARIDE 1,3-GALACTOSYLTRANSFERASE"/>
    <property type="match status" value="1"/>
</dbReference>
<organism evidence="4 5">
    <name type="scientific">Treponema rectale</name>
    <dbReference type="NCBI Taxonomy" id="744512"/>
    <lineage>
        <taxon>Bacteria</taxon>
        <taxon>Pseudomonadati</taxon>
        <taxon>Spirochaetota</taxon>
        <taxon>Spirochaetia</taxon>
        <taxon>Spirochaetales</taxon>
        <taxon>Treponemataceae</taxon>
        <taxon>Treponema</taxon>
    </lineage>
</organism>
<dbReference type="InterPro" id="IPR050748">
    <property type="entry name" value="Glycosyltrans_8_dom-fam"/>
</dbReference>
<dbReference type="RefSeq" id="WP_184653003.1">
    <property type="nucleotide sequence ID" value="NZ_JACHFR010000003.1"/>
</dbReference>
<keyword evidence="1" id="KW-0328">Glycosyltransferase</keyword>
<dbReference type="EMBL" id="JACHFR010000003">
    <property type="protein sequence ID" value="MBB5219578.1"/>
    <property type="molecule type" value="Genomic_DNA"/>
</dbReference>
<dbReference type="GO" id="GO:0046872">
    <property type="term" value="F:metal ion binding"/>
    <property type="evidence" value="ECO:0007669"/>
    <property type="project" value="UniProtKB-KW"/>
</dbReference>
<dbReference type="AlphaFoldDB" id="A0A840SHE6"/>
<dbReference type="PANTHER" id="PTHR13778">
    <property type="entry name" value="GLYCOSYLTRANSFERASE 8 DOMAIN-CONTAINING PROTEIN"/>
    <property type="match status" value="1"/>
</dbReference>
<evidence type="ECO:0000256" key="2">
    <source>
        <dbReference type="ARBA" id="ARBA00022679"/>
    </source>
</evidence>
<reference evidence="4 5" key="1">
    <citation type="submission" date="2020-08" db="EMBL/GenBank/DDBJ databases">
        <title>Genomic Encyclopedia of Type Strains, Phase IV (KMG-IV): sequencing the most valuable type-strain genomes for metagenomic binning, comparative biology and taxonomic classification.</title>
        <authorList>
            <person name="Goeker M."/>
        </authorList>
    </citation>
    <scope>NUCLEOTIDE SEQUENCE [LARGE SCALE GENOMIC DNA]</scope>
    <source>
        <strain evidence="4 5">DSM 103679</strain>
    </source>
</reference>
<keyword evidence="2 4" id="KW-0808">Transferase</keyword>
<dbReference type="CDD" id="cd04194">
    <property type="entry name" value="GT8_A4GalT_like"/>
    <property type="match status" value="1"/>
</dbReference>
<evidence type="ECO:0000313" key="5">
    <source>
        <dbReference type="Proteomes" id="UP000578697"/>
    </source>
</evidence>
<evidence type="ECO:0000256" key="3">
    <source>
        <dbReference type="ARBA" id="ARBA00022723"/>
    </source>
</evidence>
<proteinExistence type="predicted"/>
<protein>
    <submittedName>
        <fullName evidence="4">Lipopolysaccharide biosynthesis glycosyltransferase</fullName>
    </submittedName>
</protein>
<dbReference type="InterPro" id="IPR029044">
    <property type="entry name" value="Nucleotide-diphossugar_trans"/>
</dbReference>
<dbReference type="SUPFAM" id="SSF53448">
    <property type="entry name" value="Nucleotide-diphospho-sugar transferases"/>
    <property type="match status" value="1"/>
</dbReference>
<dbReference type="Gene3D" id="3.90.550.10">
    <property type="entry name" value="Spore Coat Polysaccharide Biosynthesis Protein SpsA, Chain A"/>
    <property type="match status" value="1"/>
</dbReference>
<dbReference type="Pfam" id="PF01501">
    <property type="entry name" value="Glyco_transf_8"/>
    <property type="match status" value="1"/>
</dbReference>
<dbReference type="GO" id="GO:0016757">
    <property type="term" value="F:glycosyltransferase activity"/>
    <property type="evidence" value="ECO:0007669"/>
    <property type="project" value="UniProtKB-KW"/>
</dbReference>
<evidence type="ECO:0000313" key="4">
    <source>
        <dbReference type="EMBL" id="MBB5219578.1"/>
    </source>
</evidence>
<keyword evidence="3" id="KW-0479">Metal-binding</keyword>
<dbReference type="Proteomes" id="UP000578697">
    <property type="component" value="Unassembled WGS sequence"/>
</dbReference>